<sequence>MVETMNMMEDIVGLTPTETLKSLVSGGGGTTAVDGVMVL</sequence>
<organism evidence="1 2">
    <name type="scientific">Adineta steineri</name>
    <dbReference type="NCBI Taxonomy" id="433720"/>
    <lineage>
        <taxon>Eukaryota</taxon>
        <taxon>Metazoa</taxon>
        <taxon>Spiralia</taxon>
        <taxon>Gnathifera</taxon>
        <taxon>Rotifera</taxon>
        <taxon>Eurotatoria</taxon>
        <taxon>Bdelloidea</taxon>
        <taxon>Adinetida</taxon>
        <taxon>Adinetidae</taxon>
        <taxon>Adineta</taxon>
    </lineage>
</organism>
<dbReference type="AlphaFoldDB" id="A0A820ICX8"/>
<name>A0A820ICX8_9BILA</name>
<proteinExistence type="predicted"/>
<dbReference type="Proteomes" id="UP000663881">
    <property type="component" value="Unassembled WGS sequence"/>
</dbReference>
<evidence type="ECO:0000313" key="1">
    <source>
        <dbReference type="EMBL" id="CAF4306973.1"/>
    </source>
</evidence>
<reference evidence="1" key="1">
    <citation type="submission" date="2021-02" db="EMBL/GenBank/DDBJ databases">
        <authorList>
            <person name="Nowell W R."/>
        </authorList>
    </citation>
    <scope>NUCLEOTIDE SEQUENCE</scope>
</reference>
<comment type="caution">
    <text evidence="1">The sequence shown here is derived from an EMBL/GenBank/DDBJ whole genome shotgun (WGS) entry which is preliminary data.</text>
</comment>
<evidence type="ECO:0000313" key="2">
    <source>
        <dbReference type="Proteomes" id="UP000663881"/>
    </source>
</evidence>
<gene>
    <name evidence="1" type="ORF">OKA104_LOCUS46509</name>
</gene>
<dbReference type="EMBL" id="CAJOAY010017042">
    <property type="protein sequence ID" value="CAF4306973.1"/>
    <property type="molecule type" value="Genomic_DNA"/>
</dbReference>
<accession>A0A820ICX8</accession>
<feature type="non-terminal residue" evidence="1">
    <location>
        <position position="39"/>
    </location>
</feature>
<protein>
    <submittedName>
        <fullName evidence="1">Uncharacterized protein</fullName>
    </submittedName>
</protein>